<name>A0ABT7QY64_9BACT</name>
<gene>
    <name evidence="2" type="ORF">PGH07_04760</name>
</gene>
<evidence type="ECO:0000256" key="1">
    <source>
        <dbReference type="SAM" id="Phobius"/>
    </source>
</evidence>
<keyword evidence="1" id="KW-0812">Transmembrane</keyword>
<dbReference type="Proteomes" id="UP001169069">
    <property type="component" value="Unassembled WGS sequence"/>
</dbReference>
<keyword evidence="1" id="KW-1133">Transmembrane helix</keyword>
<proteinExistence type="predicted"/>
<accession>A0ABT7QY64</accession>
<keyword evidence="1" id="KW-0472">Membrane</keyword>
<protein>
    <submittedName>
        <fullName evidence="2">Sigma-70 family RNA polymerase sigma factor</fullName>
    </submittedName>
</protein>
<dbReference type="EMBL" id="JAQIBD010000001">
    <property type="protein sequence ID" value="MDM5271479.1"/>
    <property type="molecule type" value="Genomic_DNA"/>
</dbReference>
<organism evidence="2 3">
    <name type="scientific">Sulfurovum zhangzhouensis</name>
    <dbReference type="NCBI Taxonomy" id="3019067"/>
    <lineage>
        <taxon>Bacteria</taxon>
        <taxon>Pseudomonadati</taxon>
        <taxon>Campylobacterota</taxon>
        <taxon>Epsilonproteobacteria</taxon>
        <taxon>Campylobacterales</taxon>
        <taxon>Sulfurovaceae</taxon>
        <taxon>Sulfurovum</taxon>
    </lineage>
</organism>
<dbReference type="RefSeq" id="WP_289412943.1">
    <property type="nucleotide sequence ID" value="NZ_JAQIBD010000001.1"/>
</dbReference>
<reference evidence="2" key="1">
    <citation type="submission" date="2023-01" db="EMBL/GenBank/DDBJ databases">
        <title>Sulfurovum sp. zt1-1 genome assembly.</title>
        <authorList>
            <person name="Wang J."/>
        </authorList>
    </citation>
    <scope>NUCLEOTIDE SEQUENCE</scope>
    <source>
        <strain evidence="2">Zt1-1</strain>
    </source>
</reference>
<evidence type="ECO:0000313" key="3">
    <source>
        <dbReference type="Proteomes" id="UP001169069"/>
    </source>
</evidence>
<comment type="caution">
    <text evidence="2">The sequence shown here is derived from an EMBL/GenBank/DDBJ whole genome shotgun (WGS) entry which is preliminary data.</text>
</comment>
<feature type="transmembrane region" description="Helical" evidence="1">
    <location>
        <begin position="6"/>
        <end position="25"/>
    </location>
</feature>
<evidence type="ECO:0000313" key="2">
    <source>
        <dbReference type="EMBL" id="MDM5271479.1"/>
    </source>
</evidence>
<sequence>MDIFDYTVIGLLILLVLVLLGLLSVNRKLKKENDVLNQVLAAKDVTIANLEASRVAVKDVIENFSISDEVMAGIEDGESREEISQRLGIPVNRIELIVKFDKIKKEQSAIQESLLNN</sequence>
<keyword evidence="3" id="KW-1185">Reference proteome</keyword>